<accession>A0A4Y2C2W7</accession>
<name>A0A4Y2C2W7_ARAVE</name>
<reference evidence="2 3" key="1">
    <citation type="journal article" date="2019" name="Sci. Rep.">
        <title>Orb-weaving spider Araneus ventricosus genome elucidates the spidroin gene catalogue.</title>
        <authorList>
            <person name="Kono N."/>
            <person name="Nakamura H."/>
            <person name="Ohtoshi R."/>
            <person name="Moran D.A.P."/>
            <person name="Shinohara A."/>
            <person name="Yoshida Y."/>
            <person name="Fujiwara M."/>
            <person name="Mori M."/>
            <person name="Tomita M."/>
            <person name="Arakawa K."/>
        </authorList>
    </citation>
    <scope>NUCLEOTIDE SEQUENCE [LARGE SCALE GENOMIC DNA]</scope>
</reference>
<organism evidence="2 3">
    <name type="scientific">Araneus ventricosus</name>
    <name type="common">Orbweaver spider</name>
    <name type="synonym">Epeira ventricosa</name>
    <dbReference type="NCBI Taxonomy" id="182803"/>
    <lineage>
        <taxon>Eukaryota</taxon>
        <taxon>Metazoa</taxon>
        <taxon>Ecdysozoa</taxon>
        <taxon>Arthropoda</taxon>
        <taxon>Chelicerata</taxon>
        <taxon>Arachnida</taxon>
        <taxon>Araneae</taxon>
        <taxon>Araneomorphae</taxon>
        <taxon>Entelegynae</taxon>
        <taxon>Araneoidea</taxon>
        <taxon>Araneidae</taxon>
        <taxon>Araneus</taxon>
    </lineage>
</organism>
<evidence type="ECO:0000313" key="3">
    <source>
        <dbReference type="Proteomes" id="UP000499080"/>
    </source>
</evidence>
<dbReference type="EMBL" id="BGPR01000135">
    <property type="protein sequence ID" value="GBL97976.1"/>
    <property type="molecule type" value="Genomic_DNA"/>
</dbReference>
<dbReference type="Proteomes" id="UP000499080">
    <property type="component" value="Unassembled WGS sequence"/>
</dbReference>
<feature type="region of interest" description="Disordered" evidence="1">
    <location>
        <begin position="145"/>
        <end position="166"/>
    </location>
</feature>
<feature type="compositionally biased region" description="Basic and acidic residues" evidence="1">
    <location>
        <begin position="157"/>
        <end position="166"/>
    </location>
</feature>
<evidence type="ECO:0000256" key="1">
    <source>
        <dbReference type="SAM" id="MobiDB-lite"/>
    </source>
</evidence>
<dbReference type="AlphaFoldDB" id="A0A4Y2C2W7"/>
<proteinExistence type="predicted"/>
<gene>
    <name evidence="2" type="ORF">AVEN_126875_1</name>
</gene>
<evidence type="ECO:0000313" key="2">
    <source>
        <dbReference type="EMBL" id="GBL97976.1"/>
    </source>
</evidence>
<sequence length="166" mass="19177">MYCHCGGKRKIILPVDHRGDIYFRTTSKKKRGKDFPVSLSKSSFFKISSTRDLKVKILVVFKLHPKLRNPQTGTFGKQIRKREVTLKLDRNQNIIKNSDSDGRYDDDMCINIKIGDNEFSETGKESEMEFVTKLKVKKREVTMKLKKSQNNVGSSDSGEKHDIDIY</sequence>
<protein>
    <submittedName>
        <fullName evidence="2">Uncharacterized protein</fullName>
    </submittedName>
</protein>
<keyword evidence="3" id="KW-1185">Reference proteome</keyword>
<comment type="caution">
    <text evidence="2">The sequence shown here is derived from an EMBL/GenBank/DDBJ whole genome shotgun (WGS) entry which is preliminary data.</text>
</comment>